<keyword evidence="3" id="KW-0694">RNA-binding</keyword>
<dbReference type="RefSeq" id="WP_034499967.1">
    <property type="nucleotide sequence ID" value="NZ_JMPI01000074.1"/>
</dbReference>
<dbReference type="GO" id="GO:0106026">
    <property type="term" value="F:Gly-tRNA(Ala) deacylase activity"/>
    <property type="evidence" value="ECO:0007669"/>
    <property type="project" value="UniProtKB-UniRule"/>
</dbReference>
<dbReference type="GO" id="GO:0051500">
    <property type="term" value="F:D-tyrosyl-tRNA(Tyr) deacylase activity"/>
    <property type="evidence" value="ECO:0007669"/>
    <property type="project" value="TreeGrafter"/>
</dbReference>
<dbReference type="Gene3D" id="3.50.80.10">
    <property type="entry name" value="D-tyrosyl-tRNA(Tyr) deacylase"/>
    <property type="match status" value="1"/>
</dbReference>
<comment type="subcellular location">
    <subcellularLocation>
        <location evidence="3">Cytoplasm</location>
    </subcellularLocation>
</comment>
<dbReference type="GO" id="GO:0043908">
    <property type="term" value="F:Ser(Gly)-tRNA(Ala) hydrolase activity"/>
    <property type="evidence" value="ECO:0007669"/>
    <property type="project" value="UniProtKB-UniRule"/>
</dbReference>
<proteinExistence type="inferred from homology"/>
<evidence type="ECO:0000256" key="3">
    <source>
        <dbReference type="HAMAP-Rule" id="MF_00518"/>
    </source>
</evidence>
<name>A0A085FZ63_9ENTR</name>
<dbReference type="GO" id="GO:0019478">
    <property type="term" value="P:D-amino acid catabolic process"/>
    <property type="evidence" value="ECO:0007669"/>
    <property type="project" value="UniProtKB-UniRule"/>
</dbReference>
<comment type="catalytic activity">
    <reaction evidence="3">
        <text>glycyl-tRNA(Ala) + H2O = tRNA(Ala) + glycine + H(+)</text>
        <dbReference type="Rhea" id="RHEA:53744"/>
        <dbReference type="Rhea" id="RHEA-COMP:9657"/>
        <dbReference type="Rhea" id="RHEA-COMP:13640"/>
        <dbReference type="ChEBI" id="CHEBI:15377"/>
        <dbReference type="ChEBI" id="CHEBI:15378"/>
        <dbReference type="ChEBI" id="CHEBI:57305"/>
        <dbReference type="ChEBI" id="CHEBI:78442"/>
        <dbReference type="ChEBI" id="CHEBI:78522"/>
    </reaction>
</comment>
<evidence type="ECO:0000256" key="1">
    <source>
        <dbReference type="ARBA" id="ARBA00009673"/>
    </source>
</evidence>
<reference evidence="4 5" key="1">
    <citation type="submission" date="2014-05" db="EMBL/GenBank/DDBJ databases">
        <title>ATOL: Assembling a taxonomically balanced genome-scale reconstruction of the evolutionary history of the Enterobacteriaceae.</title>
        <authorList>
            <person name="Plunkett G.III."/>
            <person name="Neeno-Eckwall E.C."/>
            <person name="Glasner J.D."/>
            <person name="Perna N.T."/>
        </authorList>
    </citation>
    <scope>NUCLEOTIDE SEQUENCE [LARGE SCALE GENOMIC DNA]</scope>
    <source>
        <strain evidence="4 5">ATCC 33320</strain>
    </source>
</reference>
<dbReference type="CDD" id="cd00563">
    <property type="entry name" value="Dtyr_deacylase"/>
    <property type="match status" value="1"/>
</dbReference>
<dbReference type="GO" id="GO:0005737">
    <property type="term" value="C:cytoplasm"/>
    <property type="evidence" value="ECO:0007669"/>
    <property type="project" value="UniProtKB-SubCell"/>
</dbReference>
<keyword evidence="3" id="KW-0963">Cytoplasm</keyword>
<sequence>MIALIQRVTHASVTVAGEVTGEIGPGLLVLLGVEKEDNEQKANRLCERVLGYRIFGDENDKMNLNVQQAGGSVLVVSQFTLAADTERGMRPSFSGGAAPQLAEELYEYFVQRCRQQGIVAETGRFAADMKVSLTNDGPVTFWLQV</sequence>
<dbReference type="AlphaFoldDB" id="A0A085FZ63"/>
<dbReference type="NCBIfam" id="TIGR00256">
    <property type="entry name" value="D-aminoacyl-tRNA deacylase"/>
    <property type="match status" value="1"/>
</dbReference>
<dbReference type="eggNOG" id="COG1490">
    <property type="taxonomic scope" value="Bacteria"/>
</dbReference>
<dbReference type="InterPro" id="IPR023509">
    <property type="entry name" value="DTD-like_sf"/>
</dbReference>
<dbReference type="OrthoDB" id="9801395at2"/>
<gene>
    <name evidence="3 4" type="primary">dtd</name>
    <name evidence="4" type="ORF">GBAG_4216</name>
</gene>
<comment type="caution">
    <text evidence="4">The sequence shown here is derived from an EMBL/GenBank/DDBJ whole genome shotgun (WGS) entry which is preliminary data.</text>
</comment>
<evidence type="ECO:0000313" key="4">
    <source>
        <dbReference type="EMBL" id="KFC76758.1"/>
    </source>
</evidence>
<comment type="function">
    <text evidence="3">An aminoacyl-tRNA editing enzyme that deacylates mischarged D-aminoacyl-tRNAs. Also deacylates mischarged glycyl-tRNA(Ala), protecting cells against glycine mischarging by AlaRS. Acts via tRNA-based rather than protein-based catalysis; rejects L-amino acids rather than detecting D-amino acids in the active site. By recycling D-aminoacyl-tRNA to D-amino acids and free tRNA molecules, this enzyme counteracts the toxicity associated with the formation of D-aminoacyl-tRNA entities in vivo and helps enforce protein L-homochirality.</text>
</comment>
<dbReference type="STRING" id="1006004.GBAG_4216"/>
<keyword evidence="3" id="KW-0820">tRNA-binding</keyword>
<dbReference type="PANTHER" id="PTHR10472:SF5">
    <property type="entry name" value="D-AMINOACYL-TRNA DEACYLASE 1"/>
    <property type="match status" value="1"/>
</dbReference>
<keyword evidence="5" id="KW-1185">Reference proteome</keyword>
<dbReference type="SUPFAM" id="SSF69500">
    <property type="entry name" value="DTD-like"/>
    <property type="match status" value="1"/>
</dbReference>
<comment type="similarity">
    <text evidence="1 3">Belongs to the DTD family.</text>
</comment>
<dbReference type="Proteomes" id="UP000028653">
    <property type="component" value="Unassembled WGS sequence"/>
</dbReference>
<dbReference type="FunFam" id="3.50.80.10:FF:000001">
    <property type="entry name" value="D-aminoacyl-tRNA deacylase"/>
    <property type="match status" value="1"/>
</dbReference>
<dbReference type="EC" id="3.1.1.-" evidence="3"/>
<dbReference type="EMBL" id="JMPI01000074">
    <property type="protein sequence ID" value="KFC76758.1"/>
    <property type="molecule type" value="Genomic_DNA"/>
</dbReference>
<comment type="subunit">
    <text evidence="3">Homodimer.</text>
</comment>
<dbReference type="EC" id="3.1.1.96" evidence="3"/>
<protein>
    <recommendedName>
        <fullName evidence="3">D-aminoacyl-tRNA deacylase</fullName>
        <shortName evidence="3">DTD</shortName>
        <ecNumber evidence="3">3.1.1.96</ecNumber>
    </recommendedName>
    <alternativeName>
        <fullName evidence="3">Gly-tRNA(Ala) deacylase</fullName>
        <ecNumber evidence="3">3.1.1.-</ecNumber>
    </alternativeName>
</protein>
<evidence type="ECO:0000256" key="2">
    <source>
        <dbReference type="ARBA" id="ARBA00022801"/>
    </source>
</evidence>
<accession>A0A085FZ63</accession>
<dbReference type="GO" id="GO:0000049">
    <property type="term" value="F:tRNA binding"/>
    <property type="evidence" value="ECO:0007669"/>
    <property type="project" value="UniProtKB-UniRule"/>
</dbReference>
<dbReference type="HAMAP" id="MF_00518">
    <property type="entry name" value="Deacylase_Dtd"/>
    <property type="match status" value="1"/>
</dbReference>
<comment type="domain">
    <text evidence="3">A Gly-cisPro motif from one monomer fits into the active site of the other monomer to allow specific chiral rejection of L-amino acids.</text>
</comment>
<comment type="catalytic activity">
    <reaction evidence="3">
        <text>a D-aminoacyl-tRNA + H2O = a tRNA + a D-alpha-amino acid + H(+)</text>
        <dbReference type="Rhea" id="RHEA:13953"/>
        <dbReference type="Rhea" id="RHEA-COMP:10123"/>
        <dbReference type="Rhea" id="RHEA-COMP:10124"/>
        <dbReference type="ChEBI" id="CHEBI:15377"/>
        <dbReference type="ChEBI" id="CHEBI:15378"/>
        <dbReference type="ChEBI" id="CHEBI:59871"/>
        <dbReference type="ChEBI" id="CHEBI:78442"/>
        <dbReference type="ChEBI" id="CHEBI:79333"/>
        <dbReference type="EC" id="3.1.1.96"/>
    </reaction>
</comment>
<dbReference type="InterPro" id="IPR003732">
    <property type="entry name" value="Daa-tRNA_deacyls_DTD"/>
</dbReference>
<organism evidence="4 5">
    <name type="scientific">Buttiauxella agrestis ATCC 33320</name>
    <dbReference type="NCBI Taxonomy" id="1006004"/>
    <lineage>
        <taxon>Bacteria</taxon>
        <taxon>Pseudomonadati</taxon>
        <taxon>Pseudomonadota</taxon>
        <taxon>Gammaproteobacteria</taxon>
        <taxon>Enterobacterales</taxon>
        <taxon>Enterobacteriaceae</taxon>
        <taxon>Buttiauxella</taxon>
    </lineage>
</organism>
<dbReference type="PANTHER" id="PTHR10472">
    <property type="entry name" value="D-TYROSYL-TRNA TYR DEACYLASE"/>
    <property type="match status" value="1"/>
</dbReference>
<keyword evidence="2 3" id="KW-0378">Hydrolase</keyword>
<dbReference type="Pfam" id="PF02580">
    <property type="entry name" value="Tyr_Deacylase"/>
    <property type="match status" value="1"/>
</dbReference>
<feature type="short sequence motif" description="Gly-cisPro motif, important for rejection of L-amino acids" evidence="3">
    <location>
        <begin position="137"/>
        <end position="138"/>
    </location>
</feature>
<evidence type="ECO:0000313" key="5">
    <source>
        <dbReference type="Proteomes" id="UP000028653"/>
    </source>
</evidence>